<dbReference type="VEuPathDB" id="FungiDB:BLGHR1_14699"/>
<dbReference type="AlphaFoldDB" id="A0A383UWF6"/>
<dbReference type="EMBL" id="UNSH01000060">
    <property type="protein sequence ID" value="SZF03905.1"/>
    <property type="molecule type" value="Genomic_DNA"/>
</dbReference>
<name>A0A383UWF6_BLUHO</name>
<keyword evidence="3" id="KW-0539">Nucleus</keyword>
<dbReference type="Gene3D" id="1.25.40.10">
    <property type="entry name" value="Tetratricopeptide repeat domain"/>
    <property type="match status" value="1"/>
</dbReference>
<evidence type="ECO:0008006" key="7">
    <source>
        <dbReference type="Google" id="ProtNLM"/>
    </source>
</evidence>
<evidence type="ECO:0000256" key="1">
    <source>
        <dbReference type="ARBA" id="ARBA00004123"/>
    </source>
</evidence>
<sequence length="1073" mass="124127">MPSSRINNVPKFSSFKPNLTTPASSKSEGHLNSNARNDPTGHQQGERGQKNPNFEETYAQKNGVHRIACGPIAAIQICQDNKLRDQFVSDWNGDEKNLVYGSLHKYSVPKYHRYGAGRVLGAPSESKIDRENVDEKCIILTDVRLPRRFTKERYIFSKINHKIPTYVKPGSEATEKLQEYSESNFLPFKLHGNDRAPRQEGEFQDDEKDVMSKFEKTITCDLTERYDDITSKLKNKSHDMESEADRIDTSAREKNVMLCRQVEDNPHDIEAWLSLINHQDCLIQQSGDRYRVTQAMLRSTSDIKIHMYEKALSKSNSLDNRERLLCGLMTEGEKIWELKAQASRWEKISKENIYSLVLWTKYLNFKQTTFSEFRFEELKGLYLQRIKFLSQALHTQPENSDRLMHSLLYVLLRATIFMREAGYAELATAIWQSNLEINFCGAQENTMGSDCLNLFKEFWESEIPRIGEDGAKGWLQYLKNPDESVVLDPIVDEPPEILDKHKLFERWAAAERMRSRVSRIPAKTMDEVAEDDPFRVILYSDVEEFLVLIPVESKKLRYSCINAFLAFCGMQPLVNLDDSPPDHWDDPFIIGDLSEADCGLKRSVLANNSQEHDDLAPWLSLTAYSHFVSSPESIFRGVIASKGAPRSYQERYPEDCGPVSYRFLQNSLQLLTSSWLDDSLAEYYLSFKFYNDPLQTRKLARDLLKQSPSSLRLYHAYALIEWSKANKDTADKVFETAINMKNYTTTKSDDLSIMLWRSWIWAHLEDRNNTKSLQCLLCIADGVPDTSISISPALFLRTKQYLIANRDNFFETPTLSVMYTEYWLGLAILEYLSNSPGQAQSLDLPRNIAGALTAYSSAAQVLLERQQIKAHELLLQSAARLLYHYSQSGPYRPALIREQLTNFIQFFPRNTIFLAFYSWNESRLRIDNRVRNILLHTSLLSKHDNITSRIFSIRHELRIGTIHSVKAAFENAISSTASKSSVGLWRLYIIYCAHQEQLRTQIKSLWHRALRACPWAKELYILGFELMRGMVKFPELKDTWKVMEEKELRVHIYLDDQLEEIETKRQEDLSSKK</sequence>
<reference evidence="5 6" key="1">
    <citation type="submission" date="2017-11" db="EMBL/GenBank/DDBJ databases">
        <authorList>
            <person name="Kracher B."/>
        </authorList>
    </citation>
    <scope>NUCLEOTIDE SEQUENCE [LARGE SCALE GENOMIC DNA]</scope>
    <source>
        <strain evidence="5 6">RACE1</strain>
    </source>
</reference>
<organism evidence="5 6">
    <name type="scientific">Blumeria hordei</name>
    <name type="common">Barley powdery mildew</name>
    <name type="synonym">Blumeria graminis f. sp. hordei</name>
    <dbReference type="NCBI Taxonomy" id="2867405"/>
    <lineage>
        <taxon>Eukaryota</taxon>
        <taxon>Fungi</taxon>
        <taxon>Dikarya</taxon>
        <taxon>Ascomycota</taxon>
        <taxon>Pezizomycotina</taxon>
        <taxon>Leotiomycetes</taxon>
        <taxon>Erysiphales</taxon>
        <taxon>Erysiphaceae</taxon>
        <taxon>Blumeria</taxon>
    </lineage>
</organism>
<feature type="region of interest" description="Disordered" evidence="4">
    <location>
        <begin position="1"/>
        <end position="51"/>
    </location>
</feature>
<dbReference type="Proteomes" id="UP000275772">
    <property type="component" value="Unassembled WGS sequence"/>
</dbReference>
<evidence type="ECO:0000313" key="5">
    <source>
        <dbReference type="EMBL" id="SZF03905.1"/>
    </source>
</evidence>
<dbReference type="GO" id="GO:0031048">
    <property type="term" value="P:regulatory ncRNA-mediated heterochromatin formation"/>
    <property type="evidence" value="ECO:0007669"/>
    <property type="project" value="TreeGrafter"/>
</dbReference>
<accession>A0A383UWF6</accession>
<evidence type="ECO:0000313" key="6">
    <source>
        <dbReference type="Proteomes" id="UP000275772"/>
    </source>
</evidence>
<evidence type="ECO:0000256" key="3">
    <source>
        <dbReference type="ARBA" id="ARBA00023242"/>
    </source>
</evidence>
<dbReference type="GO" id="GO:1902369">
    <property type="term" value="P:negative regulation of RNA catabolic process"/>
    <property type="evidence" value="ECO:0007669"/>
    <property type="project" value="TreeGrafter"/>
</dbReference>
<dbReference type="InterPro" id="IPR013633">
    <property type="entry name" value="NRDE-2"/>
</dbReference>
<comment type="similarity">
    <text evidence="2">Belongs to the NRDE2 family.</text>
</comment>
<dbReference type="PANTHER" id="PTHR13471:SF0">
    <property type="entry name" value="NUCLEAR EXOSOME REGULATOR NRDE2"/>
    <property type="match status" value="1"/>
</dbReference>
<proteinExistence type="inferred from homology"/>
<evidence type="ECO:0000256" key="4">
    <source>
        <dbReference type="SAM" id="MobiDB-lite"/>
    </source>
</evidence>
<dbReference type="InterPro" id="IPR011990">
    <property type="entry name" value="TPR-like_helical_dom_sf"/>
</dbReference>
<gene>
    <name evidence="5" type="ORF">BLGHR1_14699</name>
</gene>
<dbReference type="GO" id="GO:0071013">
    <property type="term" value="C:catalytic step 2 spliceosome"/>
    <property type="evidence" value="ECO:0007669"/>
    <property type="project" value="TreeGrafter"/>
</dbReference>
<protein>
    <recommendedName>
        <fullName evidence="7">DUF1740-domain-containing protein</fullName>
    </recommendedName>
</protein>
<evidence type="ECO:0000256" key="2">
    <source>
        <dbReference type="ARBA" id="ARBA00009265"/>
    </source>
</evidence>
<dbReference type="Pfam" id="PF08424">
    <property type="entry name" value="NRDE-2"/>
    <property type="match status" value="1"/>
</dbReference>
<dbReference type="PANTHER" id="PTHR13471">
    <property type="entry name" value="TETRATRICOPEPTIDE-LIKE HELICAL"/>
    <property type="match status" value="1"/>
</dbReference>
<feature type="compositionally biased region" description="Polar residues" evidence="4">
    <location>
        <begin position="1"/>
        <end position="43"/>
    </location>
</feature>
<comment type="subcellular location">
    <subcellularLocation>
        <location evidence="1">Nucleus</location>
    </subcellularLocation>
</comment>